<dbReference type="EMBL" id="FOTQ01000007">
    <property type="protein sequence ID" value="SFM43753.1"/>
    <property type="molecule type" value="Genomic_DNA"/>
</dbReference>
<keyword evidence="3" id="KW-1185">Reference proteome</keyword>
<evidence type="ECO:0000313" key="2">
    <source>
        <dbReference type="EMBL" id="SFM43753.1"/>
    </source>
</evidence>
<reference evidence="2 3" key="1">
    <citation type="submission" date="2016-10" db="EMBL/GenBank/DDBJ databases">
        <authorList>
            <person name="de Groot N.N."/>
        </authorList>
    </citation>
    <scope>NUCLEOTIDE SEQUENCE [LARGE SCALE GENOMIC DNA]</scope>
    <source>
        <strain evidence="2 3">DSM 15283</strain>
    </source>
</reference>
<gene>
    <name evidence="2" type="ORF">SAMN04488042_107134</name>
</gene>
<proteinExistence type="predicted"/>
<dbReference type="AlphaFoldDB" id="A0A1I4QVN1"/>
<evidence type="ECO:0000313" key="3">
    <source>
        <dbReference type="Proteomes" id="UP000199144"/>
    </source>
</evidence>
<name>A0A1I4QVN1_9RHOB</name>
<organism evidence="2 3">
    <name type="scientific">Shimia aestuarii</name>
    <dbReference type="NCBI Taxonomy" id="254406"/>
    <lineage>
        <taxon>Bacteria</taxon>
        <taxon>Pseudomonadati</taxon>
        <taxon>Pseudomonadota</taxon>
        <taxon>Alphaproteobacteria</taxon>
        <taxon>Rhodobacterales</taxon>
        <taxon>Roseobacteraceae</taxon>
    </lineage>
</organism>
<dbReference type="STRING" id="254406.SAMN04488042_107134"/>
<sequence length="146" mass="16313">MLRALMILLAMAVTFPALAWEEPARGTATRAALMDAIRPHAEWQLGAPVQFVVEDLRRADDIAFASLRAQRPGGGAINLYDTPAYQRGELYPEDMDGAWYHVLYKKSGSTWVAVQWSLGATDVWWAWAPTCRVFRPVIAEFCTGIN</sequence>
<dbReference type="Proteomes" id="UP000199144">
    <property type="component" value="Unassembled WGS sequence"/>
</dbReference>
<evidence type="ECO:0000256" key="1">
    <source>
        <dbReference type="SAM" id="SignalP"/>
    </source>
</evidence>
<feature type="chain" id="PRO_5011532928" evidence="1">
    <location>
        <begin position="20"/>
        <end position="146"/>
    </location>
</feature>
<accession>A0A1I4QVN1</accession>
<protein>
    <submittedName>
        <fullName evidence="2">Uncharacterized protein</fullName>
    </submittedName>
</protein>
<keyword evidence="1" id="KW-0732">Signal</keyword>
<feature type="signal peptide" evidence="1">
    <location>
        <begin position="1"/>
        <end position="19"/>
    </location>
</feature>